<name>A0A2P2LEV6_RHIMU</name>
<dbReference type="EMBL" id="GGEC01036030">
    <property type="protein sequence ID" value="MBX16514.1"/>
    <property type="molecule type" value="Transcribed_RNA"/>
</dbReference>
<reference evidence="1" key="1">
    <citation type="submission" date="2018-02" db="EMBL/GenBank/DDBJ databases">
        <title>Rhizophora mucronata_Transcriptome.</title>
        <authorList>
            <person name="Meera S.P."/>
            <person name="Sreeshan A."/>
            <person name="Augustine A."/>
        </authorList>
    </citation>
    <scope>NUCLEOTIDE SEQUENCE</scope>
    <source>
        <tissue evidence="1">Leaf</tissue>
    </source>
</reference>
<evidence type="ECO:0000313" key="1">
    <source>
        <dbReference type="EMBL" id="MBX16514.1"/>
    </source>
</evidence>
<dbReference type="GO" id="GO:0003677">
    <property type="term" value="F:DNA binding"/>
    <property type="evidence" value="ECO:0007669"/>
    <property type="project" value="UniProtKB-KW"/>
</dbReference>
<proteinExistence type="predicted"/>
<protein>
    <submittedName>
        <fullName evidence="1">Homeobox protein HD1</fullName>
    </submittedName>
</protein>
<keyword evidence="1" id="KW-0371">Homeobox</keyword>
<accession>A0A2P2LEV6</accession>
<organism evidence="1">
    <name type="scientific">Rhizophora mucronata</name>
    <name type="common">Asiatic mangrove</name>
    <dbReference type="NCBI Taxonomy" id="61149"/>
    <lineage>
        <taxon>Eukaryota</taxon>
        <taxon>Viridiplantae</taxon>
        <taxon>Streptophyta</taxon>
        <taxon>Embryophyta</taxon>
        <taxon>Tracheophyta</taxon>
        <taxon>Spermatophyta</taxon>
        <taxon>Magnoliopsida</taxon>
        <taxon>eudicotyledons</taxon>
        <taxon>Gunneridae</taxon>
        <taxon>Pentapetalae</taxon>
        <taxon>rosids</taxon>
        <taxon>fabids</taxon>
        <taxon>Malpighiales</taxon>
        <taxon>Rhizophoraceae</taxon>
        <taxon>Rhizophora</taxon>
    </lineage>
</organism>
<keyword evidence="1" id="KW-0238">DNA-binding</keyword>
<dbReference type="AlphaFoldDB" id="A0A2P2LEV6"/>
<sequence length="42" mass="4986">MNSDMLLKLVFESTQNHQKLRQKVVKFLPLMGREWISILTVL</sequence>